<dbReference type="InterPro" id="IPR011047">
    <property type="entry name" value="Quinoprotein_ADH-like_sf"/>
</dbReference>
<evidence type="ECO:0000256" key="1">
    <source>
        <dbReference type="ARBA" id="ARBA00001931"/>
    </source>
</evidence>
<dbReference type="HOGENOM" id="CLU_1117705_0_0_7"/>
<dbReference type="InterPro" id="IPR002372">
    <property type="entry name" value="PQQ_rpt_dom"/>
</dbReference>
<evidence type="ECO:0000313" key="6">
    <source>
        <dbReference type="Proteomes" id="UP000019140"/>
    </source>
</evidence>
<name>W4MEU1_9BACT</name>
<dbReference type="InterPro" id="IPR018391">
    <property type="entry name" value="PQQ_b-propeller_rpt"/>
</dbReference>
<comment type="cofactor">
    <cofactor evidence="1">
        <name>pyrroloquinoline quinone</name>
        <dbReference type="ChEBI" id="CHEBI:58442"/>
    </cofactor>
</comment>
<gene>
    <name evidence="5" type="ORF">ETSY2_06960</name>
</gene>
<dbReference type="AlphaFoldDB" id="W4MEU1"/>
<dbReference type="SUPFAM" id="SSF50998">
    <property type="entry name" value="Quinoprotein alcohol dehydrogenase-like"/>
    <property type="match status" value="1"/>
</dbReference>
<evidence type="ECO:0000259" key="4">
    <source>
        <dbReference type="Pfam" id="PF01011"/>
    </source>
</evidence>
<comment type="caution">
    <text evidence="5">The sequence shown here is derived from an EMBL/GenBank/DDBJ whole genome shotgun (WGS) entry which is preliminary data.</text>
</comment>
<accession>W4MEU1</accession>
<dbReference type="GO" id="GO:0016491">
    <property type="term" value="F:oxidoreductase activity"/>
    <property type="evidence" value="ECO:0007669"/>
    <property type="project" value="UniProtKB-KW"/>
</dbReference>
<feature type="non-terminal residue" evidence="5">
    <location>
        <position position="1"/>
    </location>
</feature>
<dbReference type="PANTHER" id="PTHR32303">
    <property type="entry name" value="QUINOPROTEIN ALCOHOL DEHYDROGENASE (CYTOCHROME C)"/>
    <property type="match status" value="1"/>
</dbReference>
<dbReference type="PANTHER" id="PTHR32303:SF20">
    <property type="entry name" value="QUINOPROTEIN ETHANOL DEHYDROGENASE"/>
    <property type="match status" value="1"/>
</dbReference>
<evidence type="ECO:0000313" key="5">
    <source>
        <dbReference type="EMBL" id="ETX08172.1"/>
    </source>
</evidence>
<dbReference type="Pfam" id="PF01011">
    <property type="entry name" value="PQQ"/>
    <property type="match status" value="1"/>
</dbReference>
<proteinExistence type="inferred from homology"/>
<dbReference type="PATRIC" id="fig|1429439.4.peg.1197"/>
<protein>
    <recommendedName>
        <fullName evidence="4">Pyrrolo-quinoline quinone repeat domain-containing protein</fullName>
    </recommendedName>
</protein>
<dbReference type="SMART" id="SM00564">
    <property type="entry name" value="PQQ"/>
    <property type="match status" value="2"/>
</dbReference>
<dbReference type="Proteomes" id="UP000019140">
    <property type="component" value="Unassembled WGS sequence"/>
</dbReference>
<keyword evidence="3" id="KW-0560">Oxidoreductase</keyword>
<comment type="similarity">
    <text evidence="2">Belongs to the bacterial PQQ dehydrogenase family.</text>
</comment>
<evidence type="ECO:0000256" key="3">
    <source>
        <dbReference type="ARBA" id="ARBA00023002"/>
    </source>
</evidence>
<keyword evidence="6" id="KW-1185">Reference proteome</keyword>
<organism evidence="5 6">
    <name type="scientific">Candidatus Entotheonella gemina</name>
    <dbReference type="NCBI Taxonomy" id="1429439"/>
    <lineage>
        <taxon>Bacteria</taxon>
        <taxon>Pseudomonadati</taxon>
        <taxon>Nitrospinota/Tectimicrobiota group</taxon>
        <taxon>Candidatus Tectimicrobiota</taxon>
        <taxon>Candidatus Entotheonellia</taxon>
        <taxon>Candidatus Entotheonellales</taxon>
        <taxon>Candidatus Entotheonellaceae</taxon>
        <taxon>Candidatus Entotheonella</taxon>
    </lineage>
</organism>
<dbReference type="EMBL" id="AZHX01000283">
    <property type="protein sequence ID" value="ETX08172.1"/>
    <property type="molecule type" value="Genomic_DNA"/>
</dbReference>
<evidence type="ECO:0000256" key="2">
    <source>
        <dbReference type="ARBA" id="ARBA00008156"/>
    </source>
</evidence>
<reference evidence="5 6" key="1">
    <citation type="journal article" date="2014" name="Nature">
        <title>An environmental bacterial taxon with a large and distinct metabolic repertoire.</title>
        <authorList>
            <person name="Wilson M.C."/>
            <person name="Mori T."/>
            <person name="Ruckert C."/>
            <person name="Uria A.R."/>
            <person name="Helf M.J."/>
            <person name="Takada K."/>
            <person name="Gernert C."/>
            <person name="Steffens U.A."/>
            <person name="Heycke N."/>
            <person name="Schmitt S."/>
            <person name="Rinke C."/>
            <person name="Helfrich E.J."/>
            <person name="Brachmann A.O."/>
            <person name="Gurgui C."/>
            <person name="Wakimoto T."/>
            <person name="Kracht M."/>
            <person name="Crusemann M."/>
            <person name="Hentschel U."/>
            <person name="Abe I."/>
            <person name="Matsunaga S."/>
            <person name="Kalinowski J."/>
            <person name="Takeyama H."/>
            <person name="Piel J."/>
        </authorList>
    </citation>
    <scope>NUCLEOTIDE SEQUENCE [LARGE SCALE GENOMIC DNA]</scope>
    <source>
        <strain evidence="6">TSY2</strain>
    </source>
</reference>
<dbReference type="Gene3D" id="2.140.10.10">
    <property type="entry name" value="Quinoprotein alcohol dehydrogenase-like superfamily"/>
    <property type="match status" value="1"/>
</dbReference>
<feature type="domain" description="Pyrrolo-quinoline quinone repeat" evidence="4">
    <location>
        <begin position="152"/>
        <end position="209"/>
    </location>
</feature>
<sequence>QALIHPGRNGYLWTLERKADGIKFVDAKPYVKQDVFSSIDPETGRPSYHEDKKPAMNKKADFCPSLWGGKDWPPAAYSPKTGYLYIPANENLCGALTGQDNPPYVRGQLWLGVEIKDIVMTVREDADHIGELQAWDMKTGEKAWTHNFKYHNWGPVLATGGDLIFAGGTNDRYFRAFDAKTGSKLWEYRTNSGITAVPVTYEVDGVQYVSVQSGWGVDAQRMQNRVDKAYGFKTDVPQGGVIWTFTVR</sequence>